<keyword evidence="2" id="KW-1185">Reference proteome</keyword>
<dbReference type="EMBL" id="MCFK01008018">
    <property type="protein sequence ID" value="RKF56633.1"/>
    <property type="molecule type" value="Genomic_DNA"/>
</dbReference>
<dbReference type="Proteomes" id="UP000286134">
    <property type="component" value="Unassembled WGS sequence"/>
</dbReference>
<reference evidence="1 2" key="1">
    <citation type="journal article" date="2018" name="BMC Genomics">
        <title>Comparative genome analyses reveal sequence features reflecting distinct modes of host-adaptation between dicot and monocot powdery mildew.</title>
        <authorList>
            <person name="Wu Y."/>
            <person name="Ma X."/>
            <person name="Pan Z."/>
            <person name="Kale S.D."/>
            <person name="Song Y."/>
            <person name="King H."/>
            <person name="Zhang Q."/>
            <person name="Presley C."/>
            <person name="Deng X."/>
            <person name="Wei C.I."/>
            <person name="Xiao S."/>
        </authorList>
    </citation>
    <scope>NUCLEOTIDE SEQUENCE [LARGE SCALE GENOMIC DNA]</scope>
    <source>
        <strain evidence="1">UMSG2</strain>
    </source>
</reference>
<dbReference type="AlphaFoldDB" id="A0A420HGV8"/>
<gene>
    <name evidence="1" type="ORF">OnM2_080061</name>
</gene>
<protein>
    <submittedName>
        <fullName evidence="1">Uncharacterized protein</fullName>
    </submittedName>
</protein>
<proteinExistence type="predicted"/>
<sequence length="64" mass="7377">MTYEVTRKLAENNRQEWVLAVMEASHNHDASENFAAFSEVRLRSKSWRVWVYQNVGVGIPAALI</sequence>
<organism evidence="1 2">
    <name type="scientific">Erysiphe neolycopersici</name>
    <dbReference type="NCBI Taxonomy" id="212602"/>
    <lineage>
        <taxon>Eukaryota</taxon>
        <taxon>Fungi</taxon>
        <taxon>Dikarya</taxon>
        <taxon>Ascomycota</taxon>
        <taxon>Pezizomycotina</taxon>
        <taxon>Leotiomycetes</taxon>
        <taxon>Erysiphales</taxon>
        <taxon>Erysiphaceae</taxon>
        <taxon>Erysiphe</taxon>
    </lineage>
</organism>
<name>A0A420HGV8_9PEZI</name>
<accession>A0A420HGV8</accession>
<evidence type="ECO:0000313" key="2">
    <source>
        <dbReference type="Proteomes" id="UP000286134"/>
    </source>
</evidence>
<comment type="caution">
    <text evidence="1">The sequence shown here is derived from an EMBL/GenBank/DDBJ whole genome shotgun (WGS) entry which is preliminary data.</text>
</comment>
<evidence type="ECO:0000313" key="1">
    <source>
        <dbReference type="EMBL" id="RKF56633.1"/>
    </source>
</evidence>